<sequence length="30" mass="3353">NPEIYGGSGPKNNVDPDVCKDYVDKQKRSE</sequence>
<dbReference type="EMBL" id="UINC01149122">
    <property type="protein sequence ID" value="SVD41399.1"/>
    <property type="molecule type" value="Genomic_DNA"/>
</dbReference>
<dbReference type="AlphaFoldDB" id="A0A382V4H4"/>
<feature type="region of interest" description="Disordered" evidence="1">
    <location>
        <begin position="1"/>
        <end position="30"/>
    </location>
</feature>
<accession>A0A382V4H4</accession>
<evidence type="ECO:0000313" key="2">
    <source>
        <dbReference type="EMBL" id="SVD41399.1"/>
    </source>
</evidence>
<feature type="non-terminal residue" evidence="2">
    <location>
        <position position="1"/>
    </location>
</feature>
<proteinExistence type="predicted"/>
<name>A0A382V4H4_9ZZZZ</name>
<gene>
    <name evidence="2" type="ORF">METZ01_LOCUS394253</name>
</gene>
<protein>
    <submittedName>
        <fullName evidence="2">Uncharacterized protein</fullName>
    </submittedName>
</protein>
<feature type="compositionally biased region" description="Basic and acidic residues" evidence="1">
    <location>
        <begin position="17"/>
        <end position="30"/>
    </location>
</feature>
<evidence type="ECO:0000256" key="1">
    <source>
        <dbReference type="SAM" id="MobiDB-lite"/>
    </source>
</evidence>
<reference evidence="2" key="1">
    <citation type="submission" date="2018-05" db="EMBL/GenBank/DDBJ databases">
        <authorList>
            <person name="Lanie J.A."/>
            <person name="Ng W.-L."/>
            <person name="Kazmierczak K.M."/>
            <person name="Andrzejewski T.M."/>
            <person name="Davidsen T.M."/>
            <person name="Wayne K.J."/>
            <person name="Tettelin H."/>
            <person name="Glass J.I."/>
            <person name="Rusch D."/>
            <person name="Podicherti R."/>
            <person name="Tsui H.-C.T."/>
            <person name="Winkler M.E."/>
        </authorList>
    </citation>
    <scope>NUCLEOTIDE SEQUENCE</scope>
</reference>
<organism evidence="2">
    <name type="scientific">marine metagenome</name>
    <dbReference type="NCBI Taxonomy" id="408172"/>
    <lineage>
        <taxon>unclassified sequences</taxon>
        <taxon>metagenomes</taxon>
        <taxon>ecological metagenomes</taxon>
    </lineage>
</organism>